<reference evidence="11" key="1">
    <citation type="submission" date="2022-06" db="EMBL/GenBank/DDBJ databases">
        <authorList>
            <person name="Berger JAMES D."/>
            <person name="Berger JAMES D."/>
        </authorList>
    </citation>
    <scope>NUCLEOTIDE SEQUENCE [LARGE SCALE GENOMIC DNA]</scope>
</reference>
<evidence type="ECO:0000313" key="12">
    <source>
        <dbReference type="WBParaSite" id="SRDH1_7750.1"/>
    </source>
</evidence>
<evidence type="ECO:0000256" key="8">
    <source>
        <dbReference type="ARBA" id="ARBA00044543"/>
    </source>
</evidence>
<dbReference type="PANTHER" id="PTHR46803">
    <property type="entry name" value="E3 UBIQUITIN-PROTEIN LIGASE CHIP"/>
    <property type="match status" value="1"/>
</dbReference>
<dbReference type="GO" id="GO:0071218">
    <property type="term" value="P:cellular response to misfolded protein"/>
    <property type="evidence" value="ECO:0007669"/>
    <property type="project" value="TreeGrafter"/>
</dbReference>
<dbReference type="Gene3D" id="3.30.40.10">
    <property type="entry name" value="Zinc/RING finger domain, C3HC4 (zinc finger)"/>
    <property type="match status" value="1"/>
</dbReference>
<dbReference type="GO" id="GO:0030018">
    <property type="term" value="C:Z disc"/>
    <property type="evidence" value="ECO:0007669"/>
    <property type="project" value="TreeGrafter"/>
</dbReference>
<dbReference type="InterPro" id="IPR019734">
    <property type="entry name" value="TPR_rpt"/>
</dbReference>
<dbReference type="PANTHER" id="PTHR46803:SF2">
    <property type="entry name" value="E3 UBIQUITIN-PROTEIN LIGASE CHIP"/>
    <property type="match status" value="1"/>
</dbReference>
<dbReference type="AlphaFoldDB" id="A0AA85G4F4"/>
<dbReference type="GO" id="GO:0051087">
    <property type="term" value="F:protein-folding chaperone binding"/>
    <property type="evidence" value="ECO:0007669"/>
    <property type="project" value="TreeGrafter"/>
</dbReference>
<proteinExistence type="predicted"/>
<comment type="catalytic activity">
    <reaction evidence="1">
        <text>S-ubiquitinyl-[E2 ubiquitin-conjugating enzyme]-L-cysteine + [acceptor protein]-L-lysine = [E2 ubiquitin-conjugating enzyme]-L-cysteine + N(6)-ubiquitinyl-[acceptor protein]-L-lysine.</text>
        <dbReference type="EC" id="2.3.2.27"/>
    </reaction>
</comment>
<dbReference type="SMART" id="SM00028">
    <property type="entry name" value="TPR"/>
    <property type="match status" value="3"/>
</dbReference>
<dbReference type="PROSITE" id="PS50005">
    <property type="entry name" value="TPR"/>
    <property type="match status" value="2"/>
</dbReference>
<evidence type="ECO:0000256" key="1">
    <source>
        <dbReference type="ARBA" id="ARBA00000900"/>
    </source>
</evidence>
<keyword evidence="11" id="KW-1185">Reference proteome</keyword>
<dbReference type="SUPFAM" id="SSF48452">
    <property type="entry name" value="TPR-like"/>
    <property type="match status" value="1"/>
</dbReference>
<evidence type="ECO:0000259" key="10">
    <source>
        <dbReference type="PROSITE" id="PS51698"/>
    </source>
</evidence>
<keyword evidence="6 9" id="KW-0802">TPR repeat</keyword>
<feature type="repeat" description="TPR" evidence="9">
    <location>
        <begin position="31"/>
        <end position="64"/>
    </location>
</feature>
<dbReference type="CDD" id="cd16654">
    <property type="entry name" value="RING-Ubox_CHIP"/>
    <property type="match status" value="1"/>
</dbReference>
<dbReference type="Pfam" id="PF04564">
    <property type="entry name" value="U-box"/>
    <property type="match status" value="1"/>
</dbReference>
<dbReference type="Pfam" id="PF12895">
    <property type="entry name" value="ANAPC3"/>
    <property type="match status" value="1"/>
</dbReference>
<evidence type="ECO:0000256" key="7">
    <source>
        <dbReference type="ARBA" id="ARBA00044534"/>
    </source>
</evidence>
<dbReference type="InterPro" id="IPR045202">
    <property type="entry name" value="CHIP_RING-Ubox"/>
</dbReference>
<name>A0AA85G4F4_9TREM</name>
<keyword evidence="4" id="KW-0677">Repeat</keyword>
<feature type="domain" description="U-box" evidence="10">
    <location>
        <begin position="257"/>
        <end position="331"/>
    </location>
</feature>
<dbReference type="InterPro" id="IPR003613">
    <property type="entry name" value="Ubox_domain"/>
</dbReference>
<accession>A0AA85G4F4</accession>
<dbReference type="InterPro" id="IPR011990">
    <property type="entry name" value="TPR-like_helical_dom_sf"/>
</dbReference>
<evidence type="ECO:0000256" key="2">
    <source>
        <dbReference type="ARBA" id="ARBA00012483"/>
    </source>
</evidence>
<protein>
    <recommendedName>
        <fullName evidence="7">E3 ubiquitin-protein ligase CHIP</fullName>
        <ecNumber evidence="2">2.3.2.27</ecNumber>
    </recommendedName>
    <alternativeName>
        <fullName evidence="8">RING-type E3 ubiquitin transferase CHIP</fullName>
    </alternativeName>
</protein>
<keyword evidence="3" id="KW-0808">Transferase</keyword>
<dbReference type="Gene3D" id="6.10.140.2020">
    <property type="match status" value="1"/>
</dbReference>
<dbReference type="GO" id="GO:0043161">
    <property type="term" value="P:proteasome-mediated ubiquitin-dependent protein catabolic process"/>
    <property type="evidence" value="ECO:0007669"/>
    <property type="project" value="TreeGrafter"/>
</dbReference>
<evidence type="ECO:0000256" key="6">
    <source>
        <dbReference type="ARBA" id="ARBA00022803"/>
    </source>
</evidence>
<evidence type="ECO:0000256" key="3">
    <source>
        <dbReference type="ARBA" id="ARBA00022679"/>
    </source>
</evidence>
<dbReference type="SMART" id="SM00504">
    <property type="entry name" value="Ubox"/>
    <property type="match status" value="1"/>
</dbReference>
<dbReference type="Pfam" id="PF18391">
    <property type="entry name" value="CHIP_TPR_N"/>
    <property type="match status" value="1"/>
</dbReference>
<dbReference type="GO" id="GO:0045862">
    <property type="term" value="P:positive regulation of proteolysis"/>
    <property type="evidence" value="ECO:0007669"/>
    <property type="project" value="TreeGrafter"/>
</dbReference>
<evidence type="ECO:0000256" key="5">
    <source>
        <dbReference type="ARBA" id="ARBA00022786"/>
    </source>
</evidence>
<feature type="repeat" description="TPR" evidence="9">
    <location>
        <begin position="65"/>
        <end position="98"/>
    </location>
</feature>
<reference evidence="12" key="2">
    <citation type="submission" date="2023-11" db="UniProtKB">
        <authorList>
            <consortium name="WormBaseParasite"/>
        </authorList>
    </citation>
    <scope>IDENTIFICATION</scope>
</reference>
<dbReference type="Proteomes" id="UP000050792">
    <property type="component" value="Unassembled WGS sequence"/>
</dbReference>
<dbReference type="InterPro" id="IPR013083">
    <property type="entry name" value="Znf_RING/FYVE/PHD"/>
</dbReference>
<dbReference type="PROSITE" id="PS51698">
    <property type="entry name" value="U_BOX"/>
    <property type="match status" value="1"/>
</dbReference>
<dbReference type="EC" id="2.3.2.27" evidence="2"/>
<keyword evidence="5" id="KW-0833">Ubl conjugation pathway</keyword>
<sequence length="334" mass="38150">MKSKGTVVGNTGTISTMSNILRGLDISTLTHQSLKDMGNQLFNSCQYNEAVQCYTHAITQQPNISSYYSNRALCYIQMQDYSKVLSDCRKAIDLDQNNLKAHFFAGQAHLGLNQYEEALTRLVHAHNLALEQHRNFGDDITSVIRLARKKRFEAMDEDRKKEEISLQVYLNNLIMEDAARQKQVILSKLSGINGSLPNLESTKNISIDSLSTEDNNFENISPKHQEILSKIDNTAQKYISELNELFSKVDERRKKREIPDYLCGRISFDLMRDPVITPCGITYDRPSIISHLRQVGHFDPVSRQPLIEDQLIPNLSMREVVQAFLNENPWAETL</sequence>
<dbReference type="WBParaSite" id="SRDH1_7750.1">
    <property type="protein sequence ID" value="SRDH1_7750.1"/>
    <property type="gene ID" value="SRDH1_7750"/>
</dbReference>
<dbReference type="FunFam" id="3.30.40.10:FF:000124">
    <property type="entry name" value="STIP1 homology and U box-containing protein 1"/>
    <property type="match status" value="1"/>
</dbReference>
<evidence type="ECO:0000313" key="11">
    <source>
        <dbReference type="Proteomes" id="UP000050792"/>
    </source>
</evidence>
<dbReference type="InterPro" id="IPR041312">
    <property type="entry name" value="CHIP_TPR_N"/>
</dbReference>
<dbReference type="GO" id="GO:0000209">
    <property type="term" value="P:protein polyubiquitination"/>
    <property type="evidence" value="ECO:0007669"/>
    <property type="project" value="TreeGrafter"/>
</dbReference>
<organism evidence="11 12">
    <name type="scientific">Schistosoma rodhaini</name>
    <dbReference type="NCBI Taxonomy" id="6188"/>
    <lineage>
        <taxon>Eukaryota</taxon>
        <taxon>Metazoa</taxon>
        <taxon>Spiralia</taxon>
        <taxon>Lophotrochozoa</taxon>
        <taxon>Platyhelminthes</taxon>
        <taxon>Trematoda</taxon>
        <taxon>Digenea</taxon>
        <taxon>Strigeidida</taxon>
        <taxon>Schistosomatoidea</taxon>
        <taxon>Schistosomatidae</taxon>
        <taxon>Schistosoma</taxon>
    </lineage>
</organism>
<dbReference type="Gene3D" id="1.25.40.10">
    <property type="entry name" value="Tetratricopeptide repeat domain"/>
    <property type="match status" value="1"/>
</dbReference>
<dbReference type="GO" id="GO:0006515">
    <property type="term" value="P:protein quality control for misfolded or incompletely synthesized proteins"/>
    <property type="evidence" value="ECO:0007669"/>
    <property type="project" value="TreeGrafter"/>
</dbReference>
<evidence type="ECO:0000256" key="4">
    <source>
        <dbReference type="ARBA" id="ARBA00022737"/>
    </source>
</evidence>
<dbReference type="GO" id="GO:0061630">
    <property type="term" value="F:ubiquitin protein ligase activity"/>
    <property type="evidence" value="ECO:0007669"/>
    <property type="project" value="UniProtKB-EC"/>
</dbReference>
<dbReference type="SUPFAM" id="SSF57850">
    <property type="entry name" value="RING/U-box"/>
    <property type="match status" value="1"/>
</dbReference>
<evidence type="ECO:0000256" key="9">
    <source>
        <dbReference type="PROSITE-ProRule" id="PRU00339"/>
    </source>
</evidence>